<proteinExistence type="predicted"/>
<dbReference type="AlphaFoldDB" id="A0AAD7YW90"/>
<dbReference type="EMBL" id="JARGEI010000007">
    <property type="protein sequence ID" value="KAJ8728520.1"/>
    <property type="molecule type" value="Genomic_DNA"/>
</dbReference>
<dbReference type="PANTHER" id="PTHR47326:SF1">
    <property type="entry name" value="HTH PSQ-TYPE DOMAIN-CONTAINING PROTEIN"/>
    <property type="match status" value="1"/>
</dbReference>
<protein>
    <recommendedName>
        <fullName evidence="3">DUF4817 domain-containing protein</fullName>
    </recommendedName>
</protein>
<dbReference type="Proteomes" id="UP001231518">
    <property type="component" value="Chromosome 19"/>
</dbReference>
<evidence type="ECO:0000313" key="2">
    <source>
        <dbReference type="Proteomes" id="UP001231518"/>
    </source>
</evidence>
<comment type="caution">
    <text evidence="1">The sequence shown here is derived from an EMBL/GenBank/DDBJ whole genome shotgun (WGS) entry which is preliminary data.</text>
</comment>
<gene>
    <name evidence="1" type="ORF">PYW07_006216</name>
</gene>
<dbReference type="PANTHER" id="PTHR47326">
    <property type="entry name" value="TRANSPOSABLE ELEMENT TC3 TRANSPOSASE-LIKE PROTEIN"/>
    <property type="match status" value="1"/>
</dbReference>
<sequence>MPRYHFSAQEYANMVLIYAECNYDGARALRMYGERYPNAHQPRNSRVIVCALVRIRNIEPVVPRRSGGPRPVISVRQEENVLRHFEEEPGSSTRRAGRLLNMSHVAVFKILKKNKQHAYSLQKVQGLLGPADFERLLTYCQWALQRCAEDTHFIENVIWNRIREDPLLMRRVHQNNRRRLQQCVDRGGQHIEQFKI</sequence>
<name>A0AAD7YW90_MYTSE</name>
<evidence type="ECO:0008006" key="3">
    <source>
        <dbReference type="Google" id="ProtNLM"/>
    </source>
</evidence>
<evidence type="ECO:0000313" key="1">
    <source>
        <dbReference type="EMBL" id="KAJ8728520.1"/>
    </source>
</evidence>
<reference evidence="1" key="1">
    <citation type="submission" date="2023-03" db="EMBL/GenBank/DDBJ databases">
        <title>Chromosome-level genomes of two armyworms, Mythimna separata and Mythimna loreyi, provide insights into the biosynthesis and reception of sex pheromones.</title>
        <authorList>
            <person name="Zhao H."/>
        </authorList>
    </citation>
    <scope>NUCLEOTIDE SEQUENCE</scope>
    <source>
        <strain evidence="1">BeijingLab</strain>
        <tissue evidence="1">Pupa</tissue>
    </source>
</reference>
<organism evidence="1 2">
    <name type="scientific">Mythimna separata</name>
    <name type="common">Oriental armyworm</name>
    <name type="synonym">Pseudaletia separata</name>
    <dbReference type="NCBI Taxonomy" id="271217"/>
    <lineage>
        <taxon>Eukaryota</taxon>
        <taxon>Metazoa</taxon>
        <taxon>Ecdysozoa</taxon>
        <taxon>Arthropoda</taxon>
        <taxon>Hexapoda</taxon>
        <taxon>Insecta</taxon>
        <taxon>Pterygota</taxon>
        <taxon>Neoptera</taxon>
        <taxon>Endopterygota</taxon>
        <taxon>Lepidoptera</taxon>
        <taxon>Glossata</taxon>
        <taxon>Ditrysia</taxon>
        <taxon>Noctuoidea</taxon>
        <taxon>Noctuidae</taxon>
        <taxon>Noctuinae</taxon>
        <taxon>Hadenini</taxon>
        <taxon>Mythimna</taxon>
    </lineage>
</organism>
<keyword evidence="2" id="KW-1185">Reference proteome</keyword>
<accession>A0AAD7YW90</accession>